<sequence length="997" mass="112106">MFLSIVSAHLLYCLVTAVWGSEAQDRLITELFLARNYDTLSRPVEQANQTVIVKFGLTLNILVFVSDMDQVMKTNGYLTMQWDDTRLIWNPELYDGLSVLRLPVDKVWQPDVALTNTSVALSYFIRTNYFQMPSLSFSRRVDRQFWPNYRSNVVIYNTGMVLWVPPFIFKSGCDTNPLYFPFDIQLCNMVFRSVTYHAKEVDFELADPPKMELKDYSEQPSGSWDVASVPLARLYRMIYRRRGASPDVSVQLDLLVARKSQFYVITFLLPCACIAFLTVFIFYLPTASGEKLCLAISILFSIVIFLLILIDILPPSDIMPLMTKFLVFTFVCNVISVIIETVLVNWYYRSPKTHRMSKWVRRAFLEILPKYLRMRRPAKSVKKPLFVPVSSSISQPTNDTTSLPYKSAMRSPKDSRTAGSVHFAAADADTDGTAFAMDSNGRDGGTTTVGRRRPTMVKSPSARHLGHLYTSQECLIDLQPACNDMHFAYQLIRGLSYLHSKSIIHRDIKPGNILYQKAHFVHLKLCDIDQSAWIHGDQTRSGDMSQQFGTHSYMSPEMWNFDKNNKSLVPGRKSDIWSFGCVLIFLLSGGRLTCHIRSKNIDLDGAGEATVNLLRARVMLDPSTCQFILPSERTPVVIRDLISQCLKVDHKERPDASEICQRIKAILLPPKSTGSPDFENVLKLSGCNDVVVSPNGRFELRLDPFAGFIVRDISDAGIPVSIIRSYPCSFGNHYFVTGPIKDVITNDDGTIVLRAYDDHPLFTTNTIGHGRSTLRLYDSGDLVIANVDGEKIWVAHPVQRTIETETEFGLGLIAASPDGSVLLLLEIDGLFLKRNGMILWELKFKTAKGIFCGEFTATGKVILKGPNGEVICEAPVFNENKSDKMKKCIAIQQIGSFAGLKLVPVPHYSGDQIVQNGTISDGGSTSLKPTPGIVALLQQFMDPLLTKTTFTVLFLTIAFSVIVYNLIAYDHPYLMLIFVVLSFIMLIRFLHMFGTVE</sequence>
<dbReference type="InterPro" id="IPR006202">
    <property type="entry name" value="Neur_chan_lig-bd"/>
</dbReference>
<dbReference type="SUPFAM" id="SSF63712">
    <property type="entry name" value="Nicotinic receptor ligand binding domain-like"/>
    <property type="match status" value="1"/>
</dbReference>
<feature type="chain" id="PRO_5008899181" description="Protein kinase domain-containing protein" evidence="7">
    <location>
        <begin position="24"/>
        <end position="997"/>
    </location>
</feature>
<dbReference type="SUPFAM" id="SSF51110">
    <property type="entry name" value="alpha-D-mannose-specific plant lectins"/>
    <property type="match status" value="1"/>
</dbReference>
<name>A0A1D1W474_RAMVA</name>
<keyword evidence="3 6" id="KW-1133">Transmembrane helix</keyword>
<dbReference type="Pfam" id="PF02931">
    <property type="entry name" value="Neur_chan_LBD"/>
    <property type="match status" value="2"/>
</dbReference>
<dbReference type="GO" id="GO:0016020">
    <property type="term" value="C:membrane"/>
    <property type="evidence" value="ECO:0007669"/>
    <property type="project" value="UniProtKB-SubCell"/>
</dbReference>
<proteinExistence type="predicted"/>
<dbReference type="InterPro" id="IPR006201">
    <property type="entry name" value="Neur_channel"/>
</dbReference>
<dbReference type="GO" id="GO:0005230">
    <property type="term" value="F:extracellular ligand-gated monoatomic ion channel activity"/>
    <property type="evidence" value="ECO:0007669"/>
    <property type="project" value="InterPro"/>
</dbReference>
<protein>
    <recommendedName>
        <fullName evidence="8">Protein kinase domain-containing protein</fullName>
    </recommendedName>
</protein>
<feature type="transmembrane region" description="Helical" evidence="6">
    <location>
        <begin position="973"/>
        <end position="991"/>
    </location>
</feature>
<dbReference type="GO" id="GO:0004888">
    <property type="term" value="F:transmembrane signaling receptor activity"/>
    <property type="evidence" value="ECO:0007669"/>
    <property type="project" value="InterPro"/>
</dbReference>
<dbReference type="InterPro" id="IPR036719">
    <property type="entry name" value="Neuro-gated_channel_TM_sf"/>
</dbReference>
<dbReference type="Gene3D" id="2.70.170.10">
    <property type="entry name" value="Neurotransmitter-gated ion-channel ligand-binding domain"/>
    <property type="match status" value="1"/>
</dbReference>
<dbReference type="InterPro" id="IPR038050">
    <property type="entry name" value="Neuro_actylchol_rec"/>
</dbReference>
<evidence type="ECO:0000313" key="9">
    <source>
        <dbReference type="EMBL" id="GAV06948.1"/>
    </source>
</evidence>
<feature type="signal peptide" evidence="7">
    <location>
        <begin position="1"/>
        <end position="23"/>
    </location>
</feature>
<evidence type="ECO:0000256" key="6">
    <source>
        <dbReference type="SAM" id="Phobius"/>
    </source>
</evidence>
<feature type="domain" description="Protein kinase" evidence="8">
    <location>
        <begin position="353"/>
        <end position="667"/>
    </location>
</feature>
<keyword evidence="4 6" id="KW-0472">Membrane</keyword>
<dbReference type="GO" id="GO:0004672">
    <property type="term" value="F:protein kinase activity"/>
    <property type="evidence" value="ECO:0007669"/>
    <property type="project" value="InterPro"/>
</dbReference>
<organism evidence="9 10">
    <name type="scientific">Ramazzottius varieornatus</name>
    <name type="common">Water bear</name>
    <name type="synonym">Tardigrade</name>
    <dbReference type="NCBI Taxonomy" id="947166"/>
    <lineage>
        <taxon>Eukaryota</taxon>
        <taxon>Metazoa</taxon>
        <taxon>Ecdysozoa</taxon>
        <taxon>Tardigrada</taxon>
        <taxon>Eutardigrada</taxon>
        <taxon>Parachela</taxon>
        <taxon>Hypsibioidea</taxon>
        <taxon>Ramazzottiidae</taxon>
        <taxon>Ramazzottius</taxon>
    </lineage>
</organism>
<dbReference type="InterPro" id="IPR008271">
    <property type="entry name" value="Ser/Thr_kinase_AS"/>
</dbReference>
<dbReference type="InterPro" id="IPR011009">
    <property type="entry name" value="Kinase-like_dom_sf"/>
</dbReference>
<dbReference type="AlphaFoldDB" id="A0A1D1W474"/>
<feature type="transmembrane region" description="Helical" evidence="6">
    <location>
        <begin position="948"/>
        <end position="967"/>
    </location>
</feature>
<feature type="transmembrane region" description="Helical" evidence="6">
    <location>
        <begin position="292"/>
        <end position="313"/>
    </location>
</feature>
<dbReference type="FunFam" id="1.20.58.390:FF:000038">
    <property type="entry name" value="Acetylcholine receptor subunit beta-like 1"/>
    <property type="match status" value="1"/>
</dbReference>
<dbReference type="EMBL" id="BDGG01000014">
    <property type="protein sequence ID" value="GAV06948.1"/>
    <property type="molecule type" value="Genomic_DNA"/>
</dbReference>
<dbReference type="PANTHER" id="PTHR18945">
    <property type="entry name" value="NEUROTRANSMITTER GATED ION CHANNEL"/>
    <property type="match status" value="1"/>
</dbReference>
<comment type="caution">
    <text evidence="9">The sequence shown here is derived from an EMBL/GenBank/DDBJ whole genome shotgun (WGS) entry which is preliminary data.</text>
</comment>
<dbReference type="InterPro" id="IPR006029">
    <property type="entry name" value="Neurotrans-gated_channel_TM"/>
</dbReference>
<dbReference type="SUPFAM" id="SSF90112">
    <property type="entry name" value="Neurotransmitter-gated ion-channel transmembrane pore"/>
    <property type="match status" value="1"/>
</dbReference>
<evidence type="ECO:0000256" key="7">
    <source>
        <dbReference type="SAM" id="SignalP"/>
    </source>
</evidence>
<gene>
    <name evidence="9" type="primary">RvY_16856</name>
    <name evidence="9" type="synonym">RvY_16856.1</name>
    <name evidence="9" type="ORF">RvY_16856-1</name>
</gene>
<dbReference type="Gene3D" id="1.20.58.390">
    <property type="entry name" value="Neurotransmitter-gated ion-channel transmembrane domain"/>
    <property type="match status" value="1"/>
</dbReference>
<dbReference type="STRING" id="947166.A0A1D1W474"/>
<dbReference type="Gene3D" id="2.90.10.10">
    <property type="entry name" value="Bulb-type lectin domain"/>
    <property type="match status" value="1"/>
</dbReference>
<dbReference type="InterPro" id="IPR000719">
    <property type="entry name" value="Prot_kinase_dom"/>
</dbReference>
<dbReference type="InterPro" id="IPR036426">
    <property type="entry name" value="Bulb-type_lectin_dom_sf"/>
</dbReference>
<dbReference type="PROSITE" id="PS50011">
    <property type="entry name" value="PROTEIN_KINASE_DOM"/>
    <property type="match status" value="1"/>
</dbReference>
<dbReference type="SUPFAM" id="SSF56112">
    <property type="entry name" value="Protein kinase-like (PK-like)"/>
    <property type="match status" value="1"/>
</dbReference>
<evidence type="ECO:0000256" key="4">
    <source>
        <dbReference type="ARBA" id="ARBA00023136"/>
    </source>
</evidence>
<keyword evidence="2 6" id="KW-0812">Transmembrane</keyword>
<feature type="transmembrane region" description="Helical" evidence="6">
    <location>
        <begin position="262"/>
        <end position="285"/>
    </location>
</feature>
<evidence type="ECO:0000259" key="8">
    <source>
        <dbReference type="PROSITE" id="PS50011"/>
    </source>
</evidence>
<reference evidence="9 10" key="1">
    <citation type="journal article" date="2016" name="Nat. Commun.">
        <title>Extremotolerant tardigrade genome and improved radiotolerance of human cultured cells by tardigrade-unique protein.</title>
        <authorList>
            <person name="Hashimoto T."/>
            <person name="Horikawa D.D."/>
            <person name="Saito Y."/>
            <person name="Kuwahara H."/>
            <person name="Kozuka-Hata H."/>
            <person name="Shin-I T."/>
            <person name="Minakuchi Y."/>
            <person name="Ohishi K."/>
            <person name="Motoyama A."/>
            <person name="Aizu T."/>
            <person name="Enomoto A."/>
            <person name="Kondo K."/>
            <person name="Tanaka S."/>
            <person name="Hara Y."/>
            <person name="Koshikawa S."/>
            <person name="Sagara H."/>
            <person name="Miura T."/>
            <person name="Yokobori S."/>
            <person name="Miyagawa K."/>
            <person name="Suzuki Y."/>
            <person name="Kubo T."/>
            <person name="Oyama M."/>
            <person name="Kohara Y."/>
            <person name="Fujiyama A."/>
            <person name="Arakawa K."/>
            <person name="Katayama T."/>
            <person name="Toyoda A."/>
            <person name="Kunieda T."/>
        </authorList>
    </citation>
    <scope>NUCLEOTIDE SEQUENCE [LARGE SCALE GENOMIC DNA]</scope>
    <source>
        <strain evidence="9 10">YOKOZUNA-1</strain>
    </source>
</reference>
<evidence type="ECO:0000256" key="3">
    <source>
        <dbReference type="ARBA" id="ARBA00022989"/>
    </source>
</evidence>
<feature type="transmembrane region" description="Helical" evidence="6">
    <location>
        <begin position="325"/>
        <end position="348"/>
    </location>
</feature>
<evidence type="ECO:0000313" key="10">
    <source>
        <dbReference type="Proteomes" id="UP000186922"/>
    </source>
</evidence>
<evidence type="ECO:0000256" key="2">
    <source>
        <dbReference type="ARBA" id="ARBA00022692"/>
    </source>
</evidence>
<evidence type="ECO:0000256" key="1">
    <source>
        <dbReference type="ARBA" id="ARBA00004141"/>
    </source>
</evidence>
<accession>A0A1D1W474</accession>
<dbReference type="Pfam" id="PF00069">
    <property type="entry name" value="Pkinase"/>
    <property type="match status" value="1"/>
</dbReference>
<dbReference type="InterPro" id="IPR036734">
    <property type="entry name" value="Neur_chan_lig-bd_sf"/>
</dbReference>
<dbReference type="PRINTS" id="PR00252">
    <property type="entry name" value="NRIONCHANNEL"/>
</dbReference>
<evidence type="ECO:0000256" key="5">
    <source>
        <dbReference type="SAM" id="MobiDB-lite"/>
    </source>
</evidence>
<feature type="compositionally biased region" description="Polar residues" evidence="5">
    <location>
        <begin position="391"/>
        <end position="404"/>
    </location>
</feature>
<dbReference type="FunFam" id="2.70.170.10:FF:000028">
    <property type="entry name" value="AcetylCholine Receptor"/>
    <property type="match status" value="1"/>
</dbReference>
<feature type="region of interest" description="Disordered" evidence="5">
    <location>
        <begin position="391"/>
        <end position="414"/>
    </location>
</feature>
<dbReference type="Gene3D" id="1.10.510.10">
    <property type="entry name" value="Transferase(Phosphotransferase) domain 1"/>
    <property type="match status" value="1"/>
</dbReference>
<comment type="subcellular location">
    <subcellularLocation>
        <location evidence="1">Membrane</location>
        <topology evidence="1">Multi-pass membrane protein</topology>
    </subcellularLocation>
</comment>
<dbReference type="OrthoDB" id="346907at2759"/>
<dbReference type="Pfam" id="PF02932">
    <property type="entry name" value="Neur_chan_memb"/>
    <property type="match status" value="1"/>
</dbReference>
<dbReference type="SMART" id="SM00220">
    <property type="entry name" value="S_TKc"/>
    <property type="match status" value="1"/>
</dbReference>
<feature type="region of interest" description="Disordered" evidence="5">
    <location>
        <begin position="434"/>
        <end position="453"/>
    </location>
</feature>
<dbReference type="GO" id="GO:0005524">
    <property type="term" value="F:ATP binding"/>
    <property type="evidence" value="ECO:0007669"/>
    <property type="project" value="InterPro"/>
</dbReference>
<keyword evidence="7" id="KW-0732">Signal</keyword>
<dbReference type="CDD" id="cd18997">
    <property type="entry name" value="LGIC_ECD_nAChR"/>
    <property type="match status" value="1"/>
</dbReference>
<dbReference type="PROSITE" id="PS00108">
    <property type="entry name" value="PROTEIN_KINASE_ST"/>
    <property type="match status" value="1"/>
</dbReference>
<keyword evidence="10" id="KW-1185">Reference proteome</keyword>
<dbReference type="Proteomes" id="UP000186922">
    <property type="component" value="Unassembled WGS sequence"/>
</dbReference>